<evidence type="ECO:0000313" key="2">
    <source>
        <dbReference type="Proteomes" id="UP000000851"/>
    </source>
</evidence>
<keyword evidence="2" id="KW-1185">Reference proteome</keyword>
<dbReference type="AlphaFoldDB" id="C7Q1H9"/>
<reference evidence="1 2" key="1">
    <citation type="journal article" date="2009" name="Stand. Genomic Sci.">
        <title>Complete genome sequence of Catenulispora acidiphila type strain (ID 139908).</title>
        <authorList>
            <person name="Copeland A."/>
            <person name="Lapidus A."/>
            <person name="Glavina Del Rio T."/>
            <person name="Nolan M."/>
            <person name="Lucas S."/>
            <person name="Chen F."/>
            <person name="Tice H."/>
            <person name="Cheng J.F."/>
            <person name="Bruce D."/>
            <person name="Goodwin L."/>
            <person name="Pitluck S."/>
            <person name="Mikhailova N."/>
            <person name="Pati A."/>
            <person name="Ivanova N."/>
            <person name="Mavromatis K."/>
            <person name="Chen A."/>
            <person name="Palaniappan K."/>
            <person name="Chain P."/>
            <person name="Land M."/>
            <person name="Hauser L."/>
            <person name="Chang Y.J."/>
            <person name="Jeffries C.D."/>
            <person name="Chertkov O."/>
            <person name="Brettin T."/>
            <person name="Detter J.C."/>
            <person name="Han C."/>
            <person name="Ali Z."/>
            <person name="Tindall B.J."/>
            <person name="Goker M."/>
            <person name="Bristow J."/>
            <person name="Eisen J.A."/>
            <person name="Markowitz V."/>
            <person name="Hugenholtz P."/>
            <person name="Kyrpides N.C."/>
            <person name="Klenk H.P."/>
        </authorList>
    </citation>
    <scope>NUCLEOTIDE SEQUENCE [LARGE SCALE GENOMIC DNA]</scope>
    <source>
        <strain evidence="2">DSM 44928 / JCM 14897 / NBRC 102108 / NRRL B-24433 / ID139908</strain>
    </source>
</reference>
<evidence type="ECO:0000313" key="1">
    <source>
        <dbReference type="EMBL" id="ACU73708.1"/>
    </source>
</evidence>
<accession>C7Q1H9</accession>
<dbReference type="EMBL" id="CP001700">
    <property type="protein sequence ID" value="ACU73708.1"/>
    <property type="molecule type" value="Genomic_DNA"/>
</dbReference>
<dbReference type="HOGENOM" id="CLU_3372784_0_0_11"/>
<dbReference type="InParanoid" id="C7Q1H9"/>
<gene>
    <name evidence="1" type="ordered locus">Caci_4847</name>
</gene>
<organism evidence="1 2">
    <name type="scientific">Catenulispora acidiphila (strain DSM 44928 / JCM 14897 / NBRC 102108 / NRRL B-24433 / ID139908)</name>
    <dbReference type="NCBI Taxonomy" id="479433"/>
    <lineage>
        <taxon>Bacteria</taxon>
        <taxon>Bacillati</taxon>
        <taxon>Actinomycetota</taxon>
        <taxon>Actinomycetes</taxon>
        <taxon>Catenulisporales</taxon>
        <taxon>Catenulisporaceae</taxon>
        <taxon>Catenulispora</taxon>
    </lineage>
</organism>
<protein>
    <submittedName>
        <fullName evidence="1">Uncharacterized protein</fullName>
    </submittedName>
</protein>
<name>C7Q1H9_CATAD</name>
<sequence length="34" mass="3902">MYRLTEVSWASKTGGSGRRRLRVVSAEDVENVEY</sequence>
<dbReference type="Proteomes" id="UP000000851">
    <property type="component" value="Chromosome"/>
</dbReference>
<dbReference type="KEGG" id="cai:Caci_4847"/>
<proteinExistence type="predicted"/>
<dbReference type="STRING" id="479433.Caci_4847"/>